<evidence type="ECO:0000256" key="2">
    <source>
        <dbReference type="ARBA" id="ARBA00022692"/>
    </source>
</evidence>
<proteinExistence type="predicted"/>
<name>A0AA88KRQ5_NAELO</name>
<feature type="compositionally biased region" description="Low complexity" evidence="5">
    <location>
        <begin position="88"/>
        <end position="99"/>
    </location>
</feature>
<keyword evidence="2 6" id="KW-0812">Transmembrane</keyword>
<evidence type="ECO:0000256" key="6">
    <source>
        <dbReference type="SAM" id="Phobius"/>
    </source>
</evidence>
<protein>
    <recommendedName>
        <fullName evidence="7">GtrA/DPMS transmembrane domain-containing protein</fullName>
    </recommendedName>
</protein>
<dbReference type="GO" id="GO:0016020">
    <property type="term" value="C:membrane"/>
    <property type="evidence" value="ECO:0007669"/>
    <property type="project" value="UniProtKB-SubCell"/>
</dbReference>
<feature type="transmembrane region" description="Helical" evidence="6">
    <location>
        <begin position="226"/>
        <end position="247"/>
    </location>
</feature>
<evidence type="ECO:0000256" key="4">
    <source>
        <dbReference type="ARBA" id="ARBA00023136"/>
    </source>
</evidence>
<dbReference type="InterPro" id="IPR007267">
    <property type="entry name" value="GtrA_DPMS_TM"/>
</dbReference>
<feature type="compositionally biased region" description="Low complexity" evidence="5">
    <location>
        <begin position="61"/>
        <end position="77"/>
    </location>
</feature>
<evidence type="ECO:0000313" key="9">
    <source>
        <dbReference type="Proteomes" id="UP000816034"/>
    </source>
</evidence>
<evidence type="ECO:0000313" key="8">
    <source>
        <dbReference type="EMBL" id="KAG2392889.1"/>
    </source>
</evidence>
<organism evidence="8 9">
    <name type="scientific">Naegleria lovaniensis</name>
    <name type="common">Amoeba</name>
    <dbReference type="NCBI Taxonomy" id="51637"/>
    <lineage>
        <taxon>Eukaryota</taxon>
        <taxon>Discoba</taxon>
        <taxon>Heterolobosea</taxon>
        <taxon>Tetramitia</taxon>
        <taxon>Eutetramitia</taxon>
        <taxon>Vahlkampfiidae</taxon>
        <taxon>Naegleria</taxon>
    </lineage>
</organism>
<dbReference type="GeneID" id="68101920"/>
<evidence type="ECO:0000256" key="3">
    <source>
        <dbReference type="ARBA" id="ARBA00022989"/>
    </source>
</evidence>
<evidence type="ECO:0000256" key="1">
    <source>
        <dbReference type="ARBA" id="ARBA00004141"/>
    </source>
</evidence>
<dbReference type="RefSeq" id="XP_044554783.1">
    <property type="nucleotide sequence ID" value="XM_044699656.1"/>
</dbReference>
<accession>A0AA88KRQ5</accession>
<keyword evidence="4 6" id="KW-0472">Membrane</keyword>
<dbReference type="Proteomes" id="UP000816034">
    <property type="component" value="Unassembled WGS sequence"/>
</dbReference>
<feature type="domain" description="GtrA/DPMS transmembrane" evidence="7">
    <location>
        <begin position="153"/>
        <end position="275"/>
    </location>
</feature>
<dbReference type="GO" id="GO:0000271">
    <property type="term" value="P:polysaccharide biosynthetic process"/>
    <property type="evidence" value="ECO:0007669"/>
    <property type="project" value="InterPro"/>
</dbReference>
<dbReference type="EMBL" id="PYSW02000003">
    <property type="protein sequence ID" value="KAG2392889.1"/>
    <property type="molecule type" value="Genomic_DNA"/>
</dbReference>
<evidence type="ECO:0000259" key="7">
    <source>
        <dbReference type="Pfam" id="PF04138"/>
    </source>
</evidence>
<feature type="region of interest" description="Disordered" evidence="5">
    <location>
        <begin position="61"/>
        <end position="113"/>
    </location>
</feature>
<comment type="caution">
    <text evidence="8">The sequence shown here is derived from an EMBL/GenBank/DDBJ whole genome shotgun (WGS) entry which is preliminary data.</text>
</comment>
<dbReference type="Pfam" id="PF04138">
    <property type="entry name" value="GtrA_DPMS_TM"/>
    <property type="match status" value="1"/>
</dbReference>
<sequence>MNHLEECLGCYRITKTISNDSRYKKYPPLTQTYPFMNTNSSKQVDPLVESMNGSQQVATNSIEEINNSNSTTSSSSSGITKRYTPMASLSSSNTRGSSSPIVSGLEPHETEDETLESDHVPILHSTTISSSVASTTIGSSPHTETRRILLFQLSSLIGTLIFFVIYEILFLTIFEKSTFDDSVKSSLCWLLSYALSIWSQYELHCRIVFGKRTNSSEYWQTLSRTYIIYGISMFASTVLNYLLVAQLALDHNLVWFVTLIAVGVLNYFSVSRFAFGNELNLNGLGAASAGTTSSNNV</sequence>
<feature type="transmembrane region" description="Helical" evidence="6">
    <location>
        <begin position="253"/>
        <end position="270"/>
    </location>
</feature>
<feature type="transmembrane region" description="Helical" evidence="6">
    <location>
        <begin position="149"/>
        <end position="174"/>
    </location>
</feature>
<comment type="subcellular location">
    <subcellularLocation>
        <location evidence="1">Membrane</location>
        <topology evidence="1">Multi-pass membrane protein</topology>
    </subcellularLocation>
</comment>
<keyword evidence="3 6" id="KW-1133">Transmembrane helix</keyword>
<reference evidence="8 9" key="1">
    <citation type="journal article" date="2018" name="BMC Genomics">
        <title>The genome of Naegleria lovaniensis, the basis for a comparative approach to unravel pathogenicity factors of the human pathogenic amoeba N. fowleri.</title>
        <authorList>
            <person name="Liechti N."/>
            <person name="Schurch N."/>
            <person name="Bruggmann R."/>
            <person name="Wittwer M."/>
        </authorList>
    </citation>
    <scope>NUCLEOTIDE SEQUENCE [LARGE SCALE GENOMIC DNA]</scope>
    <source>
        <strain evidence="8 9">ATCC 30569</strain>
    </source>
</reference>
<gene>
    <name evidence="8" type="ORF">C9374_009466</name>
</gene>
<dbReference type="AlphaFoldDB" id="A0AA88KRQ5"/>
<keyword evidence="9" id="KW-1185">Reference proteome</keyword>
<evidence type="ECO:0000256" key="5">
    <source>
        <dbReference type="SAM" id="MobiDB-lite"/>
    </source>
</evidence>